<evidence type="ECO:0000313" key="1">
    <source>
        <dbReference type="EMBL" id="EHL07791.1"/>
    </source>
</evidence>
<comment type="caution">
    <text evidence="1">The sequence shown here is derived from an EMBL/GenBank/DDBJ whole genome shotgun (WGS) entry which is preliminary data.</text>
</comment>
<dbReference type="AlphaFoldDB" id="G9XKM7"/>
<gene>
    <name evidence="1" type="ORF">HMPREF0322_01510</name>
</gene>
<name>G9XKM7_DESHA</name>
<dbReference type="HOGENOM" id="CLU_3250454_0_0_9"/>
<proteinExistence type="predicted"/>
<reference evidence="1 2" key="1">
    <citation type="submission" date="2011-08" db="EMBL/GenBank/DDBJ databases">
        <authorList>
            <person name="Weinstock G."/>
            <person name="Sodergren E."/>
            <person name="Clifton S."/>
            <person name="Fulton L."/>
            <person name="Fulton B."/>
            <person name="Courtney L."/>
            <person name="Fronick C."/>
            <person name="Harrison M."/>
            <person name="Strong C."/>
            <person name="Farmer C."/>
            <person name="Delahaunty K."/>
            <person name="Markovic C."/>
            <person name="Hall O."/>
            <person name="Minx P."/>
            <person name="Tomlinson C."/>
            <person name="Mitreva M."/>
            <person name="Hou S."/>
            <person name="Chen J."/>
            <person name="Wollam A."/>
            <person name="Pepin K.H."/>
            <person name="Johnson M."/>
            <person name="Bhonagiri V."/>
            <person name="Zhang X."/>
            <person name="Suruliraj S."/>
            <person name="Warren W."/>
            <person name="Chinwalla A."/>
            <person name="Mardis E.R."/>
            <person name="Wilson R.K."/>
        </authorList>
    </citation>
    <scope>NUCLEOTIDE SEQUENCE [LARGE SCALE GENOMIC DNA]</scope>
    <source>
        <strain evidence="1 2">DP7</strain>
    </source>
</reference>
<dbReference type="PATRIC" id="fig|537010.4.peg.1402"/>
<sequence>MYSGQELCRIFEAAGEQQFEAYVSGVGTYPVTAPHGKSRTRE</sequence>
<protein>
    <submittedName>
        <fullName evidence="1">Uncharacterized protein</fullName>
    </submittedName>
</protein>
<dbReference type="Proteomes" id="UP000004416">
    <property type="component" value="Unassembled WGS sequence"/>
</dbReference>
<organism evidence="1 2">
    <name type="scientific">Desulfitobacterium hafniense DP7</name>
    <dbReference type="NCBI Taxonomy" id="537010"/>
    <lineage>
        <taxon>Bacteria</taxon>
        <taxon>Bacillati</taxon>
        <taxon>Bacillota</taxon>
        <taxon>Clostridia</taxon>
        <taxon>Eubacteriales</taxon>
        <taxon>Desulfitobacteriaceae</taxon>
        <taxon>Desulfitobacterium</taxon>
    </lineage>
</organism>
<dbReference type="EMBL" id="AFZX01000035">
    <property type="protein sequence ID" value="EHL07791.1"/>
    <property type="molecule type" value="Genomic_DNA"/>
</dbReference>
<accession>G9XKM7</accession>
<evidence type="ECO:0000313" key="2">
    <source>
        <dbReference type="Proteomes" id="UP000004416"/>
    </source>
</evidence>